<gene>
    <name evidence="1" type="ORF">RFI_11484</name>
</gene>
<proteinExistence type="predicted"/>
<name>X6NH53_RETFI</name>
<comment type="caution">
    <text evidence="1">The sequence shown here is derived from an EMBL/GenBank/DDBJ whole genome shotgun (WGS) entry which is preliminary data.</text>
</comment>
<organism evidence="1 2">
    <name type="scientific">Reticulomyxa filosa</name>
    <dbReference type="NCBI Taxonomy" id="46433"/>
    <lineage>
        <taxon>Eukaryota</taxon>
        <taxon>Sar</taxon>
        <taxon>Rhizaria</taxon>
        <taxon>Retaria</taxon>
        <taxon>Foraminifera</taxon>
        <taxon>Monothalamids</taxon>
        <taxon>Reticulomyxidae</taxon>
        <taxon>Reticulomyxa</taxon>
    </lineage>
</organism>
<dbReference type="AlphaFoldDB" id="X6NH53"/>
<evidence type="ECO:0000313" key="2">
    <source>
        <dbReference type="Proteomes" id="UP000023152"/>
    </source>
</evidence>
<reference evidence="1 2" key="1">
    <citation type="journal article" date="2013" name="Curr. Biol.">
        <title>The Genome of the Foraminiferan Reticulomyxa filosa.</title>
        <authorList>
            <person name="Glockner G."/>
            <person name="Hulsmann N."/>
            <person name="Schleicher M."/>
            <person name="Noegel A.A."/>
            <person name="Eichinger L."/>
            <person name="Gallinger C."/>
            <person name="Pawlowski J."/>
            <person name="Sierra R."/>
            <person name="Euteneuer U."/>
            <person name="Pillet L."/>
            <person name="Moustafa A."/>
            <person name="Platzer M."/>
            <person name="Groth M."/>
            <person name="Szafranski K."/>
            <person name="Schliwa M."/>
        </authorList>
    </citation>
    <scope>NUCLEOTIDE SEQUENCE [LARGE SCALE GENOMIC DNA]</scope>
</reference>
<dbReference type="Proteomes" id="UP000023152">
    <property type="component" value="Unassembled WGS sequence"/>
</dbReference>
<dbReference type="EMBL" id="ASPP01008366">
    <property type="protein sequence ID" value="ETO25650.1"/>
    <property type="molecule type" value="Genomic_DNA"/>
</dbReference>
<protein>
    <submittedName>
        <fullName evidence="1">Uncharacterized protein</fullName>
    </submittedName>
</protein>
<keyword evidence="2" id="KW-1185">Reference proteome</keyword>
<sequence>MLKKKHCFSFVFKFLCVCAKDSKSYSNRFFFCCRLFGIDITKEQEWNDSSHSKTQEWQCWKLQKCTIDMYVDMDTRQLKWKEVKKDNKGKEHVLRDNSLFRKYKHLKFVPHIFFNRQDATIQIMDVPPQMYGKFWLKLQKAFD</sequence>
<accession>X6NH53</accession>
<evidence type="ECO:0000313" key="1">
    <source>
        <dbReference type="EMBL" id="ETO25650.1"/>
    </source>
</evidence>